<dbReference type="KEGG" id="pcw:110205994"/>
<feature type="region of interest" description="Disordered" evidence="1">
    <location>
        <begin position="53"/>
        <end position="152"/>
    </location>
</feature>
<dbReference type="GeneID" id="110205994"/>
<protein>
    <submittedName>
        <fullName evidence="3">UPF0500 protein C1orf216 homolog</fullName>
    </submittedName>
</protein>
<dbReference type="PANTHER" id="PTHR35673:SF1">
    <property type="entry name" value="UPF0500 PROTEIN C1ORF216"/>
    <property type="match status" value="1"/>
</dbReference>
<dbReference type="InParanoid" id="A0A6P5K127"/>
<dbReference type="PANTHER" id="PTHR35673">
    <property type="entry name" value="UPF0500 PROTEIN C1ORF216"/>
    <property type="match status" value="1"/>
</dbReference>
<proteinExistence type="predicted"/>
<organism evidence="2 3">
    <name type="scientific">Phascolarctos cinereus</name>
    <name type="common">Koala</name>
    <dbReference type="NCBI Taxonomy" id="38626"/>
    <lineage>
        <taxon>Eukaryota</taxon>
        <taxon>Metazoa</taxon>
        <taxon>Chordata</taxon>
        <taxon>Craniata</taxon>
        <taxon>Vertebrata</taxon>
        <taxon>Euteleostomi</taxon>
        <taxon>Mammalia</taxon>
        <taxon>Metatheria</taxon>
        <taxon>Diprotodontia</taxon>
        <taxon>Phascolarctidae</taxon>
        <taxon>Phascolarctos</taxon>
    </lineage>
</organism>
<feature type="compositionally biased region" description="Low complexity" evidence="1">
    <location>
        <begin position="118"/>
        <end position="133"/>
    </location>
</feature>
<evidence type="ECO:0000313" key="3">
    <source>
        <dbReference type="RefSeq" id="XP_020838657.1"/>
    </source>
</evidence>
<dbReference type="RefSeq" id="XP_020838657.1">
    <property type="nucleotide sequence ID" value="XM_020982998.1"/>
</dbReference>
<accession>A0A6P5K127</accession>
<gene>
    <name evidence="3" type="primary">CUNH1orf216</name>
</gene>
<evidence type="ECO:0000256" key="1">
    <source>
        <dbReference type="SAM" id="MobiDB-lite"/>
    </source>
</evidence>
<dbReference type="InterPro" id="IPR027812">
    <property type="entry name" value="DUF4653"/>
</dbReference>
<reference evidence="3" key="1">
    <citation type="submission" date="2025-08" db="UniProtKB">
        <authorList>
            <consortium name="RefSeq"/>
        </authorList>
    </citation>
    <scope>IDENTIFICATION</scope>
    <source>
        <tissue evidence="3">Spleen</tissue>
    </source>
</reference>
<sequence length="238" mass="25617">MTMNQTVTPTLWLAPMMPMKTGAEDLVEPGVGGELTLTQNLPSVRSDNQAVLVKRQPSAHGLPGPQSDGFFLPSVGEMRSPPEGAELPTATGPEPEKGDGAGAAAAAGSPLEDVGYASSSLSVESPESSPGPSWDTPSPCPGPPESGPARDTFLPTVTQAMQQLLAQERYKEQEKEKHHVHLVMYRRLALLQWIRGLQCRLAGQQARLQESFDTILDNRKELIRGLQQGLPPRPQDRG</sequence>
<dbReference type="Proteomes" id="UP000515140">
    <property type="component" value="Unplaced"/>
</dbReference>
<dbReference type="FunCoup" id="A0A6P5K127">
    <property type="interactions" value="40"/>
</dbReference>
<keyword evidence="2" id="KW-1185">Reference proteome</keyword>
<dbReference type="Pfam" id="PF15546">
    <property type="entry name" value="DUF4653"/>
    <property type="match status" value="1"/>
</dbReference>
<dbReference type="CTD" id="109318459"/>
<evidence type="ECO:0000313" key="2">
    <source>
        <dbReference type="Proteomes" id="UP000515140"/>
    </source>
</evidence>
<name>A0A6P5K127_PHACI</name>
<dbReference type="AlphaFoldDB" id="A0A6P5K127"/>